<proteinExistence type="predicted"/>
<evidence type="ECO:0000313" key="2">
    <source>
        <dbReference type="EMBL" id="MFC5193435.1"/>
    </source>
</evidence>
<protein>
    <submittedName>
        <fullName evidence="2">Outer membrane insertion C- signal</fullName>
    </submittedName>
</protein>
<keyword evidence="1" id="KW-0732">Signal</keyword>
<dbReference type="RefSeq" id="WP_377917380.1">
    <property type="nucleotide sequence ID" value="NZ_JBHSKS010000019.1"/>
</dbReference>
<dbReference type="Proteomes" id="UP001596163">
    <property type="component" value="Unassembled WGS sequence"/>
</dbReference>
<accession>A0ABW0C2C4</accession>
<gene>
    <name evidence="2" type="ORF">ACFPIK_16805</name>
</gene>
<sequence length="145" mass="16417">MKKLLFASLFFLGLIHVSTAQVSVGINLQNTRNFITVGTNPDKEFFFDGRLGLGREIGLELVGAYNFVQKSNANAYVGLGLGLFDHYHPRKDRYYDETYFAIPFGALIKPFDNKNFGILIEAAPIFYDDYGSYLRGGIGFKYTFR</sequence>
<feature type="signal peptide" evidence="1">
    <location>
        <begin position="1"/>
        <end position="22"/>
    </location>
</feature>
<reference evidence="3" key="1">
    <citation type="journal article" date="2019" name="Int. J. Syst. Evol. Microbiol.">
        <title>The Global Catalogue of Microorganisms (GCM) 10K type strain sequencing project: providing services to taxonomists for standard genome sequencing and annotation.</title>
        <authorList>
            <consortium name="The Broad Institute Genomics Platform"/>
            <consortium name="The Broad Institute Genome Sequencing Center for Infectious Disease"/>
            <person name="Wu L."/>
            <person name="Ma J."/>
        </authorList>
    </citation>
    <scope>NUCLEOTIDE SEQUENCE [LARGE SCALE GENOMIC DNA]</scope>
    <source>
        <strain evidence="3">CGMCC 1.7030</strain>
    </source>
</reference>
<comment type="caution">
    <text evidence="2">The sequence shown here is derived from an EMBL/GenBank/DDBJ whole genome shotgun (WGS) entry which is preliminary data.</text>
</comment>
<keyword evidence="3" id="KW-1185">Reference proteome</keyword>
<feature type="chain" id="PRO_5046831846" evidence="1">
    <location>
        <begin position="23"/>
        <end position="145"/>
    </location>
</feature>
<name>A0ABW0C2C4_9BACT</name>
<evidence type="ECO:0000256" key="1">
    <source>
        <dbReference type="SAM" id="SignalP"/>
    </source>
</evidence>
<dbReference type="EMBL" id="JBHSKS010000019">
    <property type="protein sequence ID" value="MFC5193435.1"/>
    <property type="molecule type" value="Genomic_DNA"/>
</dbReference>
<organism evidence="2 3">
    <name type="scientific">Algoriphagus aquatilis</name>
    <dbReference type="NCBI Taxonomy" id="490186"/>
    <lineage>
        <taxon>Bacteria</taxon>
        <taxon>Pseudomonadati</taxon>
        <taxon>Bacteroidota</taxon>
        <taxon>Cytophagia</taxon>
        <taxon>Cytophagales</taxon>
        <taxon>Cyclobacteriaceae</taxon>
        <taxon>Algoriphagus</taxon>
    </lineage>
</organism>
<evidence type="ECO:0000313" key="3">
    <source>
        <dbReference type="Proteomes" id="UP001596163"/>
    </source>
</evidence>